<dbReference type="PANTHER" id="PTHR46297:SF1">
    <property type="entry name" value="ZINC FINGER CCCH-TYPE WITH G PATCH DOMAIN-CONTAINING PROTEIN"/>
    <property type="match status" value="1"/>
</dbReference>
<dbReference type="PROSITE" id="PS50103">
    <property type="entry name" value="ZF_C3H1"/>
    <property type="match status" value="1"/>
</dbReference>
<dbReference type="GO" id="GO:0005634">
    <property type="term" value="C:nucleus"/>
    <property type="evidence" value="ECO:0007669"/>
    <property type="project" value="UniProtKB-SubCell"/>
</dbReference>
<dbReference type="GO" id="GO:0008270">
    <property type="term" value="F:zinc ion binding"/>
    <property type="evidence" value="ECO:0007669"/>
    <property type="project" value="UniProtKB-KW"/>
</dbReference>
<keyword evidence="10" id="KW-0804">Transcription</keyword>
<name>A0A182U2V9_9DIPT</name>
<keyword evidence="6 12" id="KW-0863">Zinc-finger</keyword>
<evidence type="ECO:0000256" key="7">
    <source>
        <dbReference type="ARBA" id="ARBA00022833"/>
    </source>
</evidence>
<feature type="domain" description="C3H1-type" evidence="15">
    <location>
        <begin position="233"/>
        <end position="256"/>
    </location>
</feature>
<feature type="region of interest" description="Disordered" evidence="14">
    <location>
        <begin position="20"/>
        <end position="88"/>
    </location>
</feature>
<keyword evidence="4" id="KW-0678">Repressor</keyword>
<evidence type="ECO:0000256" key="5">
    <source>
        <dbReference type="ARBA" id="ARBA00022723"/>
    </source>
</evidence>
<reference evidence="17" key="2">
    <citation type="submission" date="2020-05" db="UniProtKB">
        <authorList>
            <consortium name="EnsemblMetazoa"/>
        </authorList>
    </citation>
    <scope>IDENTIFICATION</scope>
    <source>
        <strain evidence="17">CM1001059</strain>
    </source>
</reference>
<feature type="region of interest" description="Disordered" evidence="14">
    <location>
        <begin position="141"/>
        <end position="183"/>
    </location>
</feature>
<evidence type="ECO:0000256" key="12">
    <source>
        <dbReference type="PROSITE-ProRule" id="PRU00723"/>
    </source>
</evidence>
<evidence type="ECO:0000256" key="1">
    <source>
        <dbReference type="ARBA" id="ARBA00004062"/>
    </source>
</evidence>
<evidence type="ECO:0000256" key="6">
    <source>
        <dbReference type="ARBA" id="ARBA00022771"/>
    </source>
</evidence>
<proteinExistence type="predicted"/>
<comment type="subcellular location">
    <subcellularLocation>
        <location evidence="2">Nucleus</location>
    </subcellularLocation>
</comment>
<dbReference type="Pfam" id="PF01585">
    <property type="entry name" value="G-patch"/>
    <property type="match status" value="1"/>
</dbReference>
<feature type="compositionally biased region" description="Acidic residues" evidence="14">
    <location>
        <begin position="156"/>
        <end position="180"/>
    </location>
</feature>
<feature type="region of interest" description="Disordered" evidence="14">
    <location>
        <begin position="100"/>
        <end position="124"/>
    </location>
</feature>
<protein>
    <recommendedName>
        <fullName evidence="3">Zinc finger CCCH-type with G patch domain-containing protein</fullName>
    </recommendedName>
</protein>
<keyword evidence="8" id="KW-0805">Transcription regulation</keyword>
<evidence type="ECO:0000256" key="14">
    <source>
        <dbReference type="SAM" id="MobiDB-lite"/>
    </source>
</evidence>
<evidence type="ECO:0000259" key="16">
    <source>
        <dbReference type="PROSITE" id="PS50174"/>
    </source>
</evidence>
<evidence type="ECO:0000313" key="17">
    <source>
        <dbReference type="EnsemblMetazoa" id="AMEC012909-PA"/>
    </source>
</evidence>
<feature type="zinc finger region" description="C3H1-type" evidence="12">
    <location>
        <begin position="233"/>
        <end position="256"/>
    </location>
</feature>
<feature type="region of interest" description="Disordered" evidence="14">
    <location>
        <begin position="485"/>
        <end position="507"/>
    </location>
</feature>
<dbReference type="PANTHER" id="PTHR46297">
    <property type="entry name" value="ZINC FINGER CCCH-TYPE WITH G PATCH DOMAIN-CONTAINING PROTEIN"/>
    <property type="match status" value="1"/>
</dbReference>
<evidence type="ECO:0000256" key="10">
    <source>
        <dbReference type="ARBA" id="ARBA00023163"/>
    </source>
</evidence>
<feature type="coiled-coil region" evidence="13">
    <location>
        <begin position="444"/>
        <end position="471"/>
    </location>
</feature>
<dbReference type="PROSITE" id="PS50174">
    <property type="entry name" value="G_PATCH"/>
    <property type="match status" value="1"/>
</dbReference>
<evidence type="ECO:0000256" key="2">
    <source>
        <dbReference type="ARBA" id="ARBA00004123"/>
    </source>
</evidence>
<evidence type="ECO:0000313" key="18">
    <source>
        <dbReference type="Proteomes" id="UP000075902"/>
    </source>
</evidence>
<keyword evidence="7 12" id="KW-0862">Zinc</keyword>
<evidence type="ECO:0000256" key="4">
    <source>
        <dbReference type="ARBA" id="ARBA00022491"/>
    </source>
</evidence>
<dbReference type="Gene3D" id="2.30.30.1190">
    <property type="match status" value="1"/>
</dbReference>
<reference evidence="18" key="1">
    <citation type="submission" date="2014-01" db="EMBL/GenBank/DDBJ databases">
        <title>The Genome Sequence of Anopheles melas CM1001059_A (V2).</title>
        <authorList>
            <consortium name="The Broad Institute Genomics Platform"/>
            <person name="Neafsey D.E."/>
            <person name="Besansky N."/>
            <person name="Howell P."/>
            <person name="Walton C."/>
            <person name="Young S.K."/>
            <person name="Zeng Q."/>
            <person name="Gargeya S."/>
            <person name="Fitzgerald M."/>
            <person name="Haas B."/>
            <person name="Abouelleil A."/>
            <person name="Allen A.W."/>
            <person name="Alvarado L."/>
            <person name="Arachchi H.M."/>
            <person name="Berlin A.M."/>
            <person name="Chapman S.B."/>
            <person name="Gainer-Dewar J."/>
            <person name="Goldberg J."/>
            <person name="Griggs A."/>
            <person name="Gujja S."/>
            <person name="Hansen M."/>
            <person name="Howarth C."/>
            <person name="Imamovic A."/>
            <person name="Ireland A."/>
            <person name="Larimer J."/>
            <person name="McCowan C."/>
            <person name="Murphy C."/>
            <person name="Pearson M."/>
            <person name="Poon T.W."/>
            <person name="Priest M."/>
            <person name="Roberts A."/>
            <person name="Saif S."/>
            <person name="Shea T."/>
            <person name="Sisk P."/>
            <person name="Sykes S."/>
            <person name="Wortman J."/>
            <person name="Nusbaum C."/>
            <person name="Birren B."/>
        </authorList>
    </citation>
    <scope>NUCLEOTIDE SEQUENCE [LARGE SCALE GENOMIC DNA]</scope>
    <source>
        <strain evidence="18">CM1001059</strain>
    </source>
</reference>
<feature type="compositionally biased region" description="Basic and acidic residues" evidence="14">
    <location>
        <begin position="28"/>
        <end position="43"/>
    </location>
</feature>
<sequence>DHYYDSRVVLTQFYALYSHPENKANPPVRKEEDRSTLTGDHDAGMGWNKQTTPIGTASIGDGVVGLNDDDDPTRGGDEEAEENTDSDLIELLELTVESLAATSDDDDAPDTAVRASPATADNPIDDEFALFMREIKELQTEDSAAGEQTGEQPATEPEDQSNDDDVDNDDDADNDDELDLDGLVGSKCSAPHLHTWGSTAYHNAMVCSLDADDLAHATAKVLFTNPTHREMLPCAYFLEGECRFTDEKCRYSHGEVVRLDQLRDYRAPQFERLRRAGSRALVKQSTRLWCKGTVTEVDFDAKRCKVRLEEGKREQLEVPFEDLLPLDEDEDGQEATEDSESDTGSAGEEEADDEALRKALLVEKSLFHPAPDRRLGEWEEHTRGIGSKIMQKMGYIVGTGLGREGEGIVVPVSAQVLPQGRSLDYCMELREQSNGDKDLFSVEKKLVQLKRQEAKRAAKDYERQRARESKSRDVFSFINEQVFSGAAGGESSRPNRNRPGALSRQELKEHSCKNLNIASLKLSEEIRRTEADVERLKTALTRHRAGTPAADNLLRQIDAKRAEISRMQASEGNISREQQLRSDKKKLTIF</sequence>
<dbReference type="InterPro" id="IPR000467">
    <property type="entry name" value="G_patch_dom"/>
</dbReference>
<comment type="function">
    <text evidence="1">Transcription repressor.</text>
</comment>
<evidence type="ECO:0000256" key="3">
    <source>
        <dbReference type="ARBA" id="ARBA00022414"/>
    </source>
</evidence>
<dbReference type="GO" id="GO:0000978">
    <property type="term" value="F:RNA polymerase II cis-regulatory region sequence-specific DNA binding"/>
    <property type="evidence" value="ECO:0007669"/>
    <property type="project" value="TreeGrafter"/>
</dbReference>
<accession>A0A182U2V9</accession>
<dbReference type="GO" id="GO:0001227">
    <property type="term" value="F:DNA-binding transcription repressor activity, RNA polymerase II-specific"/>
    <property type="evidence" value="ECO:0007669"/>
    <property type="project" value="TreeGrafter"/>
</dbReference>
<evidence type="ECO:0000256" key="13">
    <source>
        <dbReference type="SAM" id="Coils"/>
    </source>
</evidence>
<feature type="compositionally biased region" description="Acidic residues" evidence="14">
    <location>
        <begin position="324"/>
        <end position="353"/>
    </location>
</feature>
<evidence type="ECO:0000259" key="15">
    <source>
        <dbReference type="PROSITE" id="PS50103"/>
    </source>
</evidence>
<feature type="compositionally biased region" description="Acidic residues" evidence="14">
    <location>
        <begin position="78"/>
        <end position="88"/>
    </location>
</feature>
<feature type="region of interest" description="Disordered" evidence="14">
    <location>
        <begin position="319"/>
        <end position="354"/>
    </location>
</feature>
<keyword evidence="9" id="KW-0238">DNA-binding</keyword>
<evidence type="ECO:0000256" key="11">
    <source>
        <dbReference type="ARBA" id="ARBA00023242"/>
    </source>
</evidence>
<keyword evidence="18" id="KW-1185">Reference proteome</keyword>
<feature type="domain" description="G-patch" evidence="16">
    <location>
        <begin position="382"/>
        <end position="428"/>
    </location>
</feature>
<keyword evidence="11" id="KW-0539">Nucleus</keyword>
<evidence type="ECO:0000256" key="9">
    <source>
        <dbReference type="ARBA" id="ARBA00023125"/>
    </source>
</evidence>
<organism evidence="17 18">
    <name type="scientific">Anopheles melas</name>
    <dbReference type="NCBI Taxonomy" id="34690"/>
    <lineage>
        <taxon>Eukaryota</taxon>
        <taxon>Metazoa</taxon>
        <taxon>Ecdysozoa</taxon>
        <taxon>Arthropoda</taxon>
        <taxon>Hexapoda</taxon>
        <taxon>Insecta</taxon>
        <taxon>Pterygota</taxon>
        <taxon>Neoptera</taxon>
        <taxon>Endopterygota</taxon>
        <taxon>Diptera</taxon>
        <taxon>Nematocera</taxon>
        <taxon>Culicoidea</taxon>
        <taxon>Culicidae</taxon>
        <taxon>Anophelinae</taxon>
        <taxon>Anopheles</taxon>
    </lineage>
</organism>
<dbReference type="CDD" id="cd20384">
    <property type="entry name" value="Tudor_ZGPAT"/>
    <property type="match status" value="1"/>
</dbReference>
<dbReference type="VEuPathDB" id="VectorBase:AMEC012909"/>
<dbReference type="InterPro" id="IPR000571">
    <property type="entry name" value="Znf_CCCH"/>
</dbReference>
<dbReference type="STRING" id="34690.A0A182U2V9"/>
<dbReference type="SMART" id="SM00443">
    <property type="entry name" value="G_patch"/>
    <property type="match status" value="1"/>
</dbReference>
<keyword evidence="13" id="KW-0175">Coiled coil</keyword>
<keyword evidence="5 12" id="KW-0479">Metal-binding</keyword>
<dbReference type="AlphaFoldDB" id="A0A182U2V9"/>
<dbReference type="Proteomes" id="UP000075902">
    <property type="component" value="Unassembled WGS sequence"/>
</dbReference>
<dbReference type="EnsemblMetazoa" id="AMEC012909-RA">
    <property type="protein sequence ID" value="AMEC012909-PA"/>
    <property type="gene ID" value="AMEC012909"/>
</dbReference>
<evidence type="ECO:0000256" key="8">
    <source>
        <dbReference type="ARBA" id="ARBA00023015"/>
    </source>
</evidence>
<feature type="coiled-coil region" evidence="13">
    <location>
        <begin position="519"/>
        <end position="570"/>
    </location>
</feature>